<dbReference type="InterPro" id="IPR009679">
    <property type="entry name" value="Phage_186_CII-like"/>
</dbReference>
<evidence type="ECO:0000313" key="1">
    <source>
        <dbReference type="EMBL" id="MCW7553633.1"/>
    </source>
</evidence>
<gene>
    <name evidence="1" type="ORF">NX722_13550</name>
</gene>
<evidence type="ECO:0000313" key="2">
    <source>
        <dbReference type="Proteomes" id="UP001209854"/>
    </source>
</evidence>
<sequence>MNPIDPNTGLPDMALVYRTFESLTKDYKGSRKALSLKLGKSANTLSNELNSSMPGHKLGLADAIALMHLTKNYSPLQAIAATLNHTITHLGEFSSTGDMELLSAYAGWHREIGKVAREVSLTLSDGSIQRSDYHRILQEGIEQVQAFFEFLARLEALVDD</sequence>
<dbReference type="Pfam" id="PF06892">
    <property type="entry name" value="Phage_CP76"/>
    <property type="match status" value="1"/>
</dbReference>
<keyword evidence="2" id="KW-1185">Reference proteome</keyword>
<comment type="caution">
    <text evidence="1">The sequence shown here is derived from an EMBL/GenBank/DDBJ whole genome shotgun (WGS) entry which is preliminary data.</text>
</comment>
<reference evidence="1 2" key="1">
    <citation type="submission" date="2022-10" db="EMBL/GenBank/DDBJ databases">
        <title>High-quality genome sequences of two octocoral-associated bacteria, Endozoicomonas euniceicola EF212 and Endozoicomonas gorgoniicola PS125.</title>
        <authorList>
            <person name="Chiou Y.-J."/>
            <person name="Chen Y.-H."/>
        </authorList>
    </citation>
    <scope>NUCLEOTIDE SEQUENCE [LARGE SCALE GENOMIC DNA]</scope>
    <source>
        <strain evidence="1 2">PS125</strain>
    </source>
</reference>
<dbReference type="Proteomes" id="UP001209854">
    <property type="component" value="Unassembled WGS sequence"/>
</dbReference>
<dbReference type="EMBL" id="JAPFCC010000001">
    <property type="protein sequence ID" value="MCW7553633.1"/>
    <property type="molecule type" value="Genomic_DNA"/>
</dbReference>
<name>A0ABT3MX48_9GAMM</name>
<dbReference type="RefSeq" id="WP_262568451.1">
    <property type="nucleotide sequence ID" value="NZ_JAPFCC010000001.1"/>
</dbReference>
<accession>A0ABT3MX48</accession>
<protein>
    <submittedName>
        <fullName evidence="1">Uncharacterized protein</fullName>
    </submittedName>
</protein>
<proteinExistence type="predicted"/>
<organism evidence="1 2">
    <name type="scientific">Endozoicomonas gorgoniicola</name>
    <dbReference type="NCBI Taxonomy" id="1234144"/>
    <lineage>
        <taxon>Bacteria</taxon>
        <taxon>Pseudomonadati</taxon>
        <taxon>Pseudomonadota</taxon>
        <taxon>Gammaproteobacteria</taxon>
        <taxon>Oceanospirillales</taxon>
        <taxon>Endozoicomonadaceae</taxon>
        <taxon>Endozoicomonas</taxon>
    </lineage>
</organism>